<dbReference type="EMBL" id="MHBZ01000002">
    <property type="protein sequence ID" value="OGY12324.1"/>
    <property type="molecule type" value="Genomic_DNA"/>
</dbReference>
<comment type="caution">
    <text evidence="1">The sequence shown here is derived from an EMBL/GenBank/DDBJ whole genome shotgun (WGS) entry which is preliminary data.</text>
</comment>
<name>A0A1G1VA26_9BACT</name>
<dbReference type="AlphaFoldDB" id="A0A1G1VA26"/>
<accession>A0A1G1VA26</accession>
<evidence type="ECO:0000313" key="1">
    <source>
        <dbReference type="EMBL" id="OGY12324.1"/>
    </source>
</evidence>
<dbReference type="STRING" id="1797516.A3D26_00070"/>
<protein>
    <submittedName>
        <fullName evidence="1">Uncharacterized protein</fullName>
    </submittedName>
</protein>
<reference evidence="1 2" key="1">
    <citation type="journal article" date="2016" name="Nat. Commun.">
        <title>Thousands of microbial genomes shed light on interconnected biogeochemical processes in an aquifer system.</title>
        <authorList>
            <person name="Anantharaman K."/>
            <person name="Brown C.T."/>
            <person name="Hug L.A."/>
            <person name="Sharon I."/>
            <person name="Castelle C.J."/>
            <person name="Probst A.J."/>
            <person name="Thomas B.C."/>
            <person name="Singh A."/>
            <person name="Wilkins M.J."/>
            <person name="Karaoz U."/>
            <person name="Brodie E.L."/>
            <person name="Williams K.H."/>
            <person name="Hubbard S.S."/>
            <person name="Banfield J.F."/>
        </authorList>
    </citation>
    <scope>NUCLEOTIDE SEQUENCE [LARGE SCALE GENOMIC DNA]</scope>
</reference>
<sequence length="65" mass="7391">MSAVSISVIKPDEIIIKPHKKEYDWDEIWEAVRKARAIKGKGKAISAAEFLEKDRRSHLNDNSGN</sequence>
<proteinExistence type="predicted"/>
<gene>
    <name evidence="1" type="ORF">A3D26_00070</name>
</gene>
<dbReference type="Proteomes" id="UP000178319">
    <property type="component" value="Unassembled WGS sequence"/>
</dbReference>
<organism evidence="1 2">
    <name type="scientific">Candidatus Blackburnbacteria bacterium RIFCSPHIGHO2_02_FULL_44_20</name>
    <dbReference type="NCBI Taxonomy" id="1797516"/>
    <lineage>
        <taxon>Bacteria</taxon>
        <taxon>Candidatus Blackburniibacteriota</taxon>
    </lineage>
</organism>
<evidence type="ECO:0000313" key="2">
    <source>
        <dbReference type="Proteomes" id="UP000178319"/>
    </source>
</evidence>